<reference evidence="1 2" key="1">
    <citation type="journal article" date="2018" name="Nat. Ecol. Evol.">
        <title>Shark genomes provide insights into elasmobranch evolution and the origin of vertebrates.</title>
        <authorList>
            <person name="Hara Y"/>
            <person name="Yamaguchi K"/>
            <person name="Onimaru K"/>
            <person name="Kadota M"/>
            <person name="Koyanagi M"/>
            <person name="Keeley SD"/>
            <person name="Tatsumi K"/>
            <person name="Tanaka K"/>
            <person name="Motone F"/>
            <person name="Kageyama Y"/>
            <person name="Nozu R"/>
            <person name="Adachi N"/>
            <person name="Nishimura O"/>
            <person name="Nakagawa R"/>
            <person name="Tanegashima C"/>
            <person name="Kiyatake I"/>
            <person name="Matsumoto R"/>
            <person name="Murakumo K"/>
            <person name="Nishida K"/>
            <person name="Terakita A"/>
            <person name="Kuratani S"/>
            <person name="Sato K"/>
            <person name="Hyodo S Kuraku.S."/>
        </authorList>
    </citation>
    <scope>NUCLEOTIDE SEQUENCE [LARGE SCALE GENOMIC DNA]</scope>
</reference>
<dbReference type="AlphaFoldDB" id="A0A401RU03"/>
<dbReference type="EMBL" id="BEZZ01002352">
    <property type="protein sequence ID" value="GCC21624.1"/>
    <property type="molecule type" value="Genomic_DNA"/>
</dbReference>
<dbReference type="Proteomes" id="UP000287033">
    <property type="component" value="Unassembled WGS sequence"/>
</dbReference>
<evidence type="ECO:0000313" key="1">
    <source>
        <dbReference type="EMBL" id="GCC21624.1"/>
    </source>
</evidence>
<accession>A0A401RU03</accession>
<organism evidence="1 2">
    <name type="scientific">Chiloscyllium punctatum</name>
    <name type="common">Brownbanded bambooshark</name>
    <name type="synonym">Hemiscyllium punctatum</name>
    <dbReference type="NCBI Taxonomy" id="137246"/>
    <lineage>
        <taxon>Eukaryota</taxon>
        <taxon>Metazoa</taxon>
        <taxon>Chordata</taxon>
        <taxon>Craniata</taxon>
        <taxon>Vertebrata</taxon>
        <taxon>Chondrichthyes</taxon>
        <taxon>Elasmobranchii</taxon>
        <taxon>Galeomorphii</taxon>
        <taxon>Galeoidea</taxon>
        <taxon>Orectolobiformes</taxon>
        <taxon>Hemiscylliidae</taxon>
        <taxon>Chiloscyllium</taxon>
    </lineage>
</organism>
<proteinExistence type="predicted"/>
<evidence type="ECO:0000313" key="2">
    <source>
        <dbReference type="Proteomes" id="UP000287033"/>
    </source>
</evidence>
<protein>
    <submittedName>
        <fullName evidence="1">Uncharacterized protein</fullName>
    </submittedName>
</protein>
<name>A0A401RU03_CHIPU</name>
<keyword evidence="2" id="KW-1185">Reference proteome</keyword>
<sequence>MAAILADMTTLAQTSQCGGRAFSATAGRRALARSANAIGQARRQSVGRANRQGGGWVSLSVVVRVVRQFCTRPIHWL</sequence>
<comment type="caution">
    <text evidence="1">The sequence shown here is derived from an EMBL/GenBank/DDBJ whole genome shotgun (WGS) entry which is preliminary data.</text>
</comment>
<gene>
    <name evidence="1" type="ORF">chiPu_0020099</name>
</gene>